<feature type="region of interest" description="Disordered" evidence="1">
    <location>
        <begin position="219"/>
        <end position="244"/>
    </location>
</feature>
<dbReference type="OrthoDB" id="328136at2157"/>
<feature type="transmembrane region" description="Helical" evidence="2">
    <location>
        <begin position="195"/>
        <end position="216"/>
    </location>
</feature>
<keyword evidence="4" id="KW-1185">Reference proteome</keyword>
<reference evidence="3" key="1">
    <citation type="submission" date="2021-03" db="EMBL/GenBank/DDBJ databases">
        <title>Genomic Encyclopedia of Type Strains, Phase IV (KMG-IV): sequencing the most valuable type-strain genomes for metagenomic binning, comparative biology and taxonomic classification.</title>
        <authorList>
            <person name="Goeker M."/>
        </authorList>
    </citation>
    <scope>NUCLEOTIDE SEQUENCE</scope>
    <source>
        <strain evidence="3">DSM 23564</strain>
    </source>
</reference>
<dbReference type="Proteomes" id="UP000823588">
    <property type="component" value="Unassembled WGS sequence"/>
</dbReference>
<sequence>MSRDDDGDALEPGNRPGSEPNPDTDSATAPGGENPDINDLLTKLDALKDTVDEPHEREKVRQTISLVERMPGSRAFTTRITKYTTRDIAESFVGGILLSLPLLVEDGVFDIAEWLAGTLVGGIPVFLVANVLFVLVMTWGLLYYADFRDLQDASPILGFLPRRLVAVLIISLVVSVGTMALWGRLFEGGPTTVEAIGRVSVIWAAAAFGAALGDILPGESTGQDVSERIGESLEGSKPPDQDDD</sequence>
<keyword evidence="2" id="KW-1133">Transmembrane helix</keyword>
<evidence type="ECO:0000256" key="2">
    <source>
        <dbReference type="SAM" id="Phobius"/>
    </source>
</evidence>
<dbReference type="Pfam" id="PF09622">
    <property type="entry name" value="DUF2391"/>
    <property type="match status" value="1"/>
</dbReference>
<name>A0A8T4GDP8_9EURY</name>
<gene>
    <name evidence="3" type="ORF">J2751_001272</name>
</gene>
<feature type="transmembrane region" description="Helical" evidence="2">
    <location>
        <begin position="124"/>
        <end position="144"/>
    </location>
</feature>
<organism evidence="3 4">
    <name type="scientific">Halorubrum alkaliphilum</name>
    <dbReference type="NCBI Taxonomy" id="261290"/>
    <lineage>
        <taxon>Archaea</taxon>
        <taxon>Methanobacteriati</taxon>
        <taxon>Methanobacteriota</taxon>
        <taxon>Stenosarchaea group</taxon>
        <taxon>Halobacteria</taxon>
        <taxon>Halobacteriales</taxon>
        <taxon>Haloferacaceae</taxon>
        <taxon>Halorubrum</taxon>
    </lineage>
</organism>
<feature type="transmembrane region" description="Helical" evidence="2">
    <location>
        <begin position="88"/>
        <end position="104"/>
    </location>
</feature>
<evidence type="ECO:0000313" key="4">
    <source>
        <dbReference type="Proteomes" id="UP000823588"/>
    </source>
</evidence>
<proteinExistence type="predicted"/>
<feature type="transmembrane region" description="Helical" evidence="2">
    <location>
        <begin position="164"/>
        <end position="183"/>
    </location>
</feature>
<feature type="region of interest" description="Disordered" evidence="1">
    <location>
        <begin position="1"/>
        <end position="39"/>
    </location>
</feature>
<dbReference type="RefSeq" id="WP_209484244.1">
    <property type="nucleotide sequence ID" value="NZ_JAGGKQ010000006.1"/>
</dbReference>
<protein>
    <submittedName>
        <fullName evidence="3">Putative membrane protein</fullName>
    </submittedName>
</protein>
<dbReference type="AlphaFoldDB" id="A0A8T4GDP8"/>
<dbReference type="InterPro" id="IPR024464">
    <property type="entry name" value="DUF2391"/>
</dbReference>
<dbReference type="EMBL" id="JAGGKQ010000006">
    <property type="protein sequence ID" value="MBP1922266.1"/>
    <property type="molecule type" value="Genomic_DNA"/>
</dbReference>
<accession>A0A8T4GDP8</accession>
<evidence type="ECO:0000256" key="1">
    <source>
        <dbReference type="SAM" id="MobiDB-lite"/>
    </source>
</evidence>
<keyword evidence="2" id="KW-0812">Transmembrane</keyword>
<comment type="caution">
    <text evidence="3">The sequence shown here is derived from an EMBL/GenBank/DDBJ whole genome shotgun (WGS) entry which is preliminary data.</text>
</comment>
<evidence type="ECO:0000313" key="3">
    <source>
        <dbReference type="EMBL" id="MBP1922266.1"/>
    </source>
</evidence>
<keyword evidence="2" id="KW-0472">Membrane</keyword>